<sequence>MQEDYGFDPLEAYQLLTQVGKLHVENMVDTLYSLVAKCPKEFC</sequence>
<accession>A0A068LVD8</accession>
<dbReference type="KEGG" id="bmet:BMMGA3_16860"/>
<evidence type="ECO:0000313" key="1">
    <source>
        <dbReference type="EMBL" id="AIE61721.1"/>
    </source>
</evidence>
<keyword evidence="2" id="KW-1185">Reference proteome</keyword>
<organism evidence="1 2">
    <name type="scientific">Bacillus methanolicus (strain MGA3 / ATCC 53907)</name>
    <dbReference type="NCBI Taxonomy" id="796606"/>
    <lineage>
        <taxon>Bacteria</taxon>
        <taxon>Bacillati</taxon>
        <taxon>Bacillota</taxon>
        <taxon>Bacilli</taxon>
        <taxon>Bacillales</taxon>
        <taxon>Bacillaceae</taxon>
        <taxon>Bacillus</taxon>
    </lineage>
</organism>
<proteinExistence type="predicted"/>
<dbReference type="Gene3D" id="3.10.28.20">
    <property type="entry name" value="Acetamidase/Formamidase-like domains"/>
    <property type="match status" value="1"/>
</dbReference>
<reference evidence="1 2" key="1">
    <citation type="journal article" date="2015" name="BMC Genomics">
        <title>Transcriptome analysis of thermophilic methylotrophic Bacillus methanolicus MGA3 using RNA-sequencing provides detailed insights into its previously uncharted transcriptional landscape.</title>
        <authorList>
            <person name="Irla M."/>
            <person name="Neshat A."/>
            <person name="Brautaset T."/>
            <person name="Ruckert C."/>
            <person name="Kalinowski J."/>
            <person name="Wendisch V.F."/>
        </authorList>
    </citation>
    <scope>NUCLEOTIDE SEQUENCE [LARGE SCALE GENOMIC DNA]</scope>
    <source>
        <strain evidence="2">MGA3 / ATCC 53907</strain>
        <plasmid evidence="2">Plasmid pBM69</plasmid>
    </source>
</reference>
<dbReference type="AlphaFoldDB" id="A0A068LVD8"/>
<geneLocation type="plasmid" evidence="1 2">
    <name>pBM69</name>
</geneLocation>
<evidence type="ECO:0000313" key="2">
    <source>
        <dbReference type="Proteomes" id="UP000027602"/>
    </source>
</evidence>
<dbReference type="EMBL" id="CP007740">
    <property type="protein sequence ID" value="AIE61721.1"/>
    <property type="molecule type" value="Genomic_DNA"/>
</dbReference>
<name>A0A068LVD8_BACMM</name>
<dbReference type="Proteomes" id="UP000027602">
    <property type="component" value="Plasmid pBM69"/>
</dbReference>
<protein>
    <submittedName>
        <fullName evidence="1">Uncharacterized protein</fullName>
    </submittedName>
</protein>
<gene>
    <name evidence="1" type="ORF">BMMGA3_16860</name>
</gene>
<keyword evidence="1" id="KW-0614">Plasmid</keyword>
<dbReference type="HOGENOM" id="CLU_3229708_0_0_9"/>
<dbReference type="SUPFAM" id="SSF141130">
    <property type="entry name" value="Acetamidase/Formamidase-like"/>
    <property type="match status" value="1"/>
</dbReference>